<proteinExistence type="predicted"/>
<evidence type="ECO:0000313" key="1">
    <source>
        <dbReference type="EMBL" id="BDZ49484.1"/>
    </source>
</evidence>
<name>A0ABM8GM45_9MICO</name>
<gene>
    <name evidence="1" type="ORF">GCM10025867_17250</name>
</gene>
<accession>A0ABM8GM45</accession>
<sequence length="267" mass="29773">MPERLGLFRARFDDTGAVAELVDDRGTAWFDSDHVAGRFVYLTYDATDYDTWVAEYCRDVDANAEWALPDQTRLGLRESSATARHTDFAPRVSAREFSATPDADVVTIHLTLPDEAISPFGAPQRLTLVYRFSRSNRRVDLSLTTHGKRATRLPEASLLAIVPAIPGRWTLDKLGTEVDPQRVVRGGARRVHAVDGLRFTGDAGALTVTSLDAPVVALGKPELLRFDRALPDPEAGAHVILHDNLWPTNFPQWFEDDLTYRFRFAIA</sequence>
<organism evidence="1 2">
    <name type="scientific">Frondihabitans sucicola</name>
    <dbReference type="NCBI Taxonomy" id="1268041"/>
    <lineage>
        <taxon>Bacteria</taxon>
        <taxon>Bacillati</taxon>
        <taxon>Actinomycetota</taxon>
        <taxon>Actinomycetes</taxon>
        <taxon>Micrococcales</taxon>
        <taxon>Microbacteriaceae</taxon>
        <taxon>Frondihabitans</taxon>
    </lineage>
</organism>
<keyword evidence="2" id="KW-1185">Reference proteome</keyword>
<dbReference type="Proteomes" id="UP001321486">
    <property type="component" value="Chromosome"/>
</dbReference>
<dbReference type="InterPro" id="IPR032482">
    <property type="entry name" value="DUF5054"/>
</dbReference>
<dbReference type="Pfam" id="PF16477">
    <property type="entry name" value="DUF5054"/>
    <property type="match status" value="1"/>
</dbReference>
<reference evidence="2" key="1">
    <citation type="journal article" date="2019" name="Int. J. Syst. Evol. Microbiol.">
        <title>The Global Catalogue of Microorganisms (GCM) 10K type strain sequencing project: providing services to taxonomists for standard genome sequencing and annotation.</title>
        <authorList>
            <consortium name="The Broad Institute Genomics Platform"/>
            <consortium name="The Broad Institute Genome Sequencing Center for Infectious Disease"/>
            <person name="Wu L."/>
            <person name="Ma J."/>
        </authorList>
    </citation>
    <scope>NUCLEOTIDE SEQUENCE [LARGE SCALE GENOMIC DNA]</scope>
    <source>
        <strain evidence="2">NBRC 108728</strain>
    </source>
</reference>
<evidence type="ECO:0000313" key="2">
    <source>
        <dbReference type="Proteomes" id="UP001321486"/>
    </source>
</evidence>
<protein>
    <submittedName>
        <fullName evidence="1">Uncharacterized protein</fullName>
    </submittedName>
</protein>
<dbReference type="EMBL" id="AP027732">
    <property type="protein sequence ID" value="BDZ49484.1"/>
    <property type="molecule type" value="Genomic_DNA"/>
</dbReference>